<keyword evidence="2" id="KW-1185">Reference proteome</keyword>
<proteinExistence type="predicted"/>
<accession>A0A7W7FIG3</accession>
<gene>
    <name evidence="1" type="ORF">BKA24_002125</name>
</gene>
<name>A0A7W7FIG3_9MICO</name>
<evidence type="ECO:0000313" key="1">
    <source>
        <dbReference type="EMBL" id="MBB4667416.1"/>
    </source>
</evidence>
<sequence length="136" mass="15013">MTTTHFTTVRVIACRDSRDQPAGEVTPFGVAFDLEGPAGRVNWSLNTGWVDRPVITERLQTGVQERSDRPGVDPLLAREFPKPIDVHVMPAGAVEVEDGWPVRGMADELLRTMVRDGQEAVFAILKSVYNDHLATS</sequence>
<dbReference type="EMBL" id="JACHMD010000001">
    <property type="protein sequence ID" value="MBB4667416.1"/>
    <property type="molecule type" value="Genomic_DNA"/>
</dbReference>
<dbReference type="RefSeq" id="WP_184217859.1">
    <property type="nucleotide sequence ID" value="NZ_JACHMD010000001.1"/>
</dbReference>
<dbReference type="Proteomes" id="UP000573729">
    <property type="component" value="Unassembled WGS sequence"/>
</dbReference>
<protein>
    <submittedName>
        <fullName evidence="1">Uncharacterized protein</fullName>
    </submittedName>
</protein>
<evidence type="ECO:0000313" key="2">
    <source>
        <dbReference type="Proteomes" id="UP000573729"/>
    </source>
</evidence>
<organism evidence="1 2">
    <name type="scientific">Microbacterium marinum</name>
    <dbReference type="NCBI Taxonomy" id="421115"/>
    <lineage>
        <taxon>Bacteria</taxon>
        <taxon>Bacillati</taxon>
        <taxon>Actinomycetota</taxon>
        <taxon>Actinomycetes</taxon>
        <taxon>Micrococcales</taxon>
        <taxon>Microbacteriaceae</taxon>
        <taxon>Microbacterium</taxon>
    </lineage>
</organism>
<reference evidence="1 2" key="1">
    <citation type="submission" date="2020-08" db="EMBL/GenBank/DDBJ databases">
        <title>Sequencing the genomes of 1000 actinobacteria strains.</title>
        <authorList>
            <person name="Klenk H.-P."/>
        </authorList>
    </citation>
    <scope>NUCLEOTIDE SEQUENCE [LARGE SCALE GENOMIC DNA]</scope>
    <source>
        <strain evidence="1 2">DSM 24947</strain>
    </source>
</reference>
<comment type="caution">
    <text evidence="1">The sequence shown here is derived from an EMBL/GenBank/DDBJ whole genome shotgun (WGS) entry which is preliminary data.</text>
</comment>
<dbReference type="AlphaFoldDB" id="A0A7W7FIG3"/>